<gene>
    <name evidence="1" type="ORF">PIOMA14_II_0060</name>
</gene>
<sequence>MTASTILNDGTYHFFSETILPNGRKFLYEKDTAISCNTPTSISIGNIGREKVNGKLPEKFDFVMPWLGGALYPLTIRIDNMGKAKEIVNIDEVRERYAAEGQRIMEYYEQAPTIVQYVKKCIERAQDEKDVLRCIAQSNLYQLATACMDISNSEYRLVDFPFMGDILTFCLSIEDEDEAEMLLTIPEIETERKLLSHEGKVYVHRTGKGTFDHIQLMLTVEIEDEGYYTRRLELKKAEEQ</sequence>
<dbReference type="RefSeq" id="WP_096407760.1">
    <property type="nucleotide sequence ID" value="NZ_AP014598.1"/>
</dbReference>
<accession>A0A0T7ANI0</accession>
<proteinExistence type="predicted"/>
<reference evidence="1 2" key="1">
    <citation type="journal article" date="2016" name="DNA Res.">
        <title>The complete genome sequencing of Prevotella intermedia strain OMA14 and a subsequent fine-scale, intra-species genomic comparison reveal an unusual amplification of conjugative and mobile transposons and identify a novel Prevotella-lineage-specific repeat.</title>
        <authorList>
            <person name="Naito M."/>
            <person name="Ogura Y."/>
            <person name="Itoh T."/>
            <person name="Shoji M."/>
            <person name="Okamoto M."/>
            <person name="Hayashi T."/>
            <person name="Nakayama K."/>
        </authorList>
    </citation>
    <scope>NUCLEOTIDE SEQUENCE [LARGE SCALE GENOMIC DNA]</scope>
    <source>
        <strain evidence="1 2">OMA14</strain>
    </source>
</reference>
<evidence type="ECO:0000313" key="1">
    <source>
        <dbReference type="EMBL" id="BAU18565.1"/>
    </source>
</evidence>
<dbReference type="AlphaFoldDB" id="A0A0T7ANI0"/>
<name>A0A0T7ANI0_PREIN</name>
<dbReference type="EMBL" id="AP014598">
    <property type="protein sequence ID" value="BAU18565.1"/>
    <property type="molecule type" value="Genomic_DNA"/>
</dbReference>
<protein>
    <submittedName>
        <fullName evidence="1">Uncharacterized protein</fullName>
    </submittedName>
</protein>
<evidence type="ECO:0000313" key="2">
    <source>
        <dbReference type="Proteomes" id="UP000217431"/>
    </source>
</evidence>
<dbReference type="Proteomes" id="UP000217431">
    <property type="component" value="Chromosome II"/>
</dbReference>
<organism evidence="1 2">
    <name type="scientific">Prevotella intermedia</name>
    <dbReference type="NCBI Taxonomy" id="28131"/>
    <lineage>
        <taxon>Bacteria</taxon>
        <taxon>Pseudomonadati</taxon>
        <taxon>Bacteroidota</taxon>
        <taxon>Bacteroidia</taxon>
        <taxon>Bacteroidales</taxon>
        <taxon>Prevotellaceae</taxon>
        <taxon>Prevotella</taxon>
    </lineage>
</organism>